<name>A0ABP7DTW5_9GAMM</name>
<reference evidence="2" key="1">
    <citation type="journal article" date="2019" name="Int. J. Syst. Evol. Microbiol.">
        <title>The Global Catalogue of Microorganisms (GCM) 10K type strain sequencing project: providing services to taxonomists for standard genome sequencing and annotation.</title>
        <authorList>
            <consortium name="The Broad Institute Genomics Platform"/>
            <consortium name="The Broad Institute Genome Sequencing Center for Infectious Disease"/>
            <person name="Wu L."/>
            <person name="Ma J."/>
        </authorList>
    </citation>
    <scope>NUCLEOTIDE SEQUENCE [LARGE SCALE GENOMIC DNA]</scope>
    <source>
        <strain evidence="2">JCM 17329</strain>
    </source>
</reference>
<gene>
    <name evidence="1" type="ORF">GCM10022421_16250</name>
</gene>
<evidence type="ECO:0000313" key="1">
    <source>
        <dbReference type="EMBL" id="GAA3709820.1"/>
    </source>
</evidence>
<comment type="caution">
    <text evidence="1">The sequence shown here is derived from an EMBL/GenBank/DDBJ whole genome shotgun (WGS) entry which is preliminary data.</text>
</comment>
<dbReference type="EMBL" id="BAABDS010000026">
    <property type="protein sequence ID" value="GAA3709820.1"/>
    <property type="molecule type" value="Genomic_DNA"/>
</dbReference>
<dbReference type="Proteomes" id="UP001501479">
    <property type="component" value="Unassembled WGS sequence"/>
</dbReference>
<keyword evidence="2" id="KW-1185">Reference proteome</keyword>
<proteinExistence type="predicted"/>
<accession>A0ABP7DTW5</accession>
<organism evidence="1 2">
    <name type="scientific">Oceanisphaera sediminis</name>
    <dbReference type="NCBI Taxonomy" id="981381"/>
    <lineage>
        <taxon>Bacteria</taxon>
        <taxon>Pseudomonadati</taxon>
        <taxon>Pseudomonadota</taxon>
        <taxon>Gammaproteobacteria</taxon>
        <taxon>Aeromonadales</taxon>
        <taxon>Aeromonadaceae</taxon>
        <taxon>Oceanisphaera</taxon>
    </lineage>
</organism>
<sequence>MFLDGVSYEACLYIYPFLIPNILNADEYTELEQRFNRNVSQYMLSVFGGAHA</sequence>
<evidence type="ECO:0000313" key="2">
    <source>
        <dbReference type="Proteomes" id="UP001501479"/>
    </source>
</evidence>
<protein>
    <submittedName>
        <fullName evidence="1">Uncharacterized protein</fullName>
    </submittedName>
</protein>